<evidence type="ECO:0000313" key="1">
    <source>
        <dbReference type="EMBL" id="THU82540.1"/>
    </source>
</evidence>
<keyword evidence="2" id="KW-1185">Reference proteome</keyword>
<protein>
    <submittedName>
        <fullName evidence="1">Uncharacterized protein</fullName>
    </submittedName>
</protein>
<dbReference type="Gene3D" id="2.170.15.10">
    <property type="entry name" value="Proaerolysin, chain A, domain 3"/>
    <property type="match status" value="1"/>
</dbReference>
<dbReference type="AlphaFoldDB" id="A0A4S8L2C8"/>
<dbReference type="SUPFAM" id="SSF56973">
    <property type="entry name" value="Aerolisin/ETX pore-forming domain"/>
    <property type="match status" value="1"/>
</dbReference>
<name>A0A4S8L2C8_DENBC</name>
<sequence>MIPVVIVQAIPFGQPTQDHGSEISHIAVNENAGHYLAFRRDGDDVSMCADLSVDEAKTLPGWDTITKYADDNWGKKSRNIVTNPKEYLDRGAQVCIQSDTVQFSSDAQPNCQSQSFASDGKLSGTSGEVSIEVQTGFNLETTLTTTKSSTIGVGATMGAEIGIPKIADATAEVSMGVEFTNTNSKTTTTQYNGTSTGRLNMKAPG</sequence>
<dbReference type="Proteomes" id="UP000297245">
    <property type="component" value="Unassembled WGS sequence"/>
</dbReference>
<accession>A0A4S8L2C8</accession>
<reference evidence="1 2" key="1">
    <citation type="journal article" date="2019" name="Nat. Ecol. Evol.">
        <title>Megaphylogeny resolves global patterns of mushroom evolution.</title>
        <authorList>
            <person name="Varga T."/>
            <person name="Krizsan K."/>
            <person name="Foldi C."/>
            <person name="Dima B."/>
            <person name="Sanchez-Garcia M."/>
            <person name="Sanchez-Ramirez S."/>
            <person name="Szollosi G.J."/>
            <person name="Szarkandi J.G."/>
            <person name="Papp V."/>
            <person name="Albert L."/>
            <person name="Andreopoulos W."/>
            <person name="Angelini C."/>
            <person name="Antonin V."/>
            <person name="Barry K.W."/>
            <person name="Bougher N.L."/>
            <person name="Buchanan P."/>
            <person name="Buyck B."/>
            <person name="Bense V."/>
            <person name="Catcheside P."/>
            <person name="Chovatia M."/>
            <person name="Cooper J."/>
            <person name="Damon W."/>
            <person name="Desjardin D."/>
            <person name="Finy P."/>
            <person name="Geml J."/>
            <person name="Haridas S."/>
            <person name="Hughes K."/>
            <person name="Justo A."/>
            <person name="Karasinski D."/>
            <person name="Kautmanova I."/>
            <person name="Kiss B."/>
            <person name="Kocsube S."/>
            <person name="Kotiranta H."/>
            <person name="LaButti K.M."/>
            <person name="Lechner B.E."/>
            <person name="Liimatainen K."/>
            <person name="Lipzen A."/>
            <person name="Lukacs Z."/>
            <person name="Mihaltcheva S."/>
            <person name="Morgado L.N."/>
            <person name="Niskanen T."/>
            <person name="Noordeloos M.E."/>
            <person name="Ohm R.A."/>
            <person name="Ortiz-Santana B."/>
            <person name="Ovrebo C."/>
            <person name="Racz N."/>
            <person name="Riley R."/>
            <person name="Savchenko A."/>
            <person name="Shiryaev A."/>
            <person name="Soop K."/>
            <person name="Spirin V."/>
            <person name="Szebenyi C."/>
            <person name="Tomsovsky M."/>
            <person name="Tulloss R.E."/>
            <person name="Uehling J."/>
            <person name="Grigoriev I.V."/>
            <person name="Vagvolgyi C."/>
            <person name="Papp T."/>
            <person name="Martin F.M."/>
            <person name="Miettinen O."/>
            <person name="Hibbett D.S."/>
            <person name="Nagy L.G."/>
        </authorList>
    </citation>
    <scope>NUCLEOTIDE SEQUENCE [LARGE SCALE GENOMIC DNA]</scope>
    <source>
        <strain evidence="1 2">CBS 962.96</strain>
    </source>
</reference>
<gene>
    <name evidence="1" type="ORF">K435DRAFT_872197</name>
</gene>
<organism evidence="1 2">
    <name type="scientific">Dendrothele bispora (strain CBS 962.96)</name>
    <dbReference type="NCBI Taxonomy" id="1314807"/>
    <lineage>
        <taxon>Eukaryota</taxon>
        <taxon>Fungi</taxon>
        <taxon>Dikarya</taxon>
        <taxon>Basidiomycota</taxon>
        <taxon>Agaricomycotina</taxon>
        <taxon>Agaricomycetes</taxon>
        <taxon>Agaricomycetidae</taxon>
        <taxon>Agaricales</taxon>
        <taxon>Agaricales incertae sedis</taxon>
        <taxon>Dendrothele</taxon>
    </lineage>
</organism>
<evidence type="ECO:0000313" key="2">
    <source>
        <dbReference type="Proteomes" id="UP000297245"/>
    </source>
</evidence>
<dbReference type="EMBL" id="ML179724">
    <property type="protein sequence ID" value="THU82540.1"/>
    <property type="molecule type" value="Genomic_DNA"/>
</dbReference>
<dbReference type="OrthoDB" id="3010635at2759"/>
<proteinExistence type="predicted"/>